<comment type="caution">
    <text evidence="2">The sequence shown here is derived from an EMBL/GenBank/DDBJ whole genome shotgun (WGS) entry which is preliminary data.</text>
</comment>
<gene>
    <name evidence="2" type="ORF">GCM10023349_00500</name>
</gene>
<dbReference type="Gene3D" id="3.40.50.1820">
    <property type="entry name" value="alpha/beta hydrolase"/>
    <property type="match status" value="1"/>
</dbReference>
<reference evidence="3" key="1">
    <citation type="journal article" date="2019" name="Int. J. Syst. Evol. Microbiol.">
        <title>The Global Catalogue of Microorganisms (GCM) 10K type strain sequencing project: providing services to taxonomists for standard genome sequencing and annotation.</title>
        <authorList>
            <consortium name="The Broad Institute Genomics Platform"/>
            <consortium name="The Broad Institute Genome Sequencing Center for Infectious Disease"/>
            <person name="Wu L."/>
            <person name="Ma J."/>
        </authorList>
    </citation>
    <scope>NUCLEOTIDE SEQUENCE [LARGE SCALE GENOMIC DNA]</scope>
    <source>
        <strain evidence="3">JCM 18531</strain>
    </source>
</reference>
<dbReference type="Proteomes" id="UP001499974">
    <property type="component" value="Unassembled WGS sequence"/>
</dbReference>
<accession>A0ABP8WHP1</accession>
<dbReference type="PANTHER" id="PTHR43798:SF33">
    <property type="entry name" value="HYDROLASE, PUTATIVE (AFU_ORTHOLOGUE AFUA_2G14860)-RELATED"/>
    <property type="match status" value="1"/>
</dbReference>
<proteinExistence type="predicted"/>
<feature type="domain" description="AB hydrolase-1" evidence="1">
    <location>
        <begin position="30"/>
        <end position="276"/>
    </location>
</feature>
<evidence type="ECO:0000259" key="1">
    <source>
        <dbReference type="Pfam" id="PF12697"/>
    </source>
</evidence>
<dbReference type="SUPFAM" id="SSF53474">
    <property type="entry name" value="alpha/beta-Hydrolases"/>
    <property type="match status" value="1"/>
</dbReference>
<organism evidence="2 3">
    <name type="scientific">Nocardioides conyzicola</name>
    <dbReference type="NCBI Taxonomy" id="1651781"/>
    <lineage>
        <taxon>Bacteria</taxon>
        <taxon>Bacillati</taxon>
        <taxon>Actinomycetota</taxon>
        <taxon>Actinomycetes</taxon>
        <taxon>Propionibacteriales</taxon>
        <taxon>Nocardioidaceae</taxon>
        <taxon>Nocardioides</taxon>
    </lineage>
</organism>
<dbReference type="RefSeq" id="WP_345518045.1">
    <property type="nucleotide sequence ID" value="NZ_BAABKM010000001.1"/>
</dbReference>
<dbReference type="InterPro" id="IPR029058">
    <property type="entry name" value="AB_hydrolase_fold"/>
</dbReference>
<dbReference type="InterPro" id="IPR050266">
    <property type="entry name" value="AB_hydrolase_sf"/>
</dbReference>
<sequence length="283" mass="30942">MTETQKRRTVDLPTGTVHYRESGPVDGAVVVFLHGFLVDASVWGDVPGRLAERGFRTVAPTLPLGAHPSSMAPDADLSPRGVARIVLSLLATLDLRDVILVGSDTGGAVAQLVVDEDPSRIARLVLTNCDAFEVFPPFPFDLLFRLARHPRTMLAAVQPMRAGRMRASVLGFGGLVRRRLDAAETEPWMSPYLRDPGVRRDVAAFARAWRPGELAEVGARLSGFERPVLLCWAPEDRFFRIELAHRLVAAFPDARLVEIADARTFVSLDQPGRLADEIAGFAS</sequence>
<name>A0ABP8WHP1_9ACTN</name>
<evidence type="ECO:0000313" key="3">
    <source>
        <dbReference type="Proteomes" id="UP001499974"/>
    </source>
</evidence>
<dbReference type="Pfam" id="PF12697">
    <property type="entry name" value="Abhydrolase_6"/>
    <property type="match status" value="1"/>
</dbReference>
<dbReference type="PANTHER" id="PTHR43798">
    <property type="entry name" value="MONOACYLGLYCEROL LIPASE"/>
    <property type="match status" value="1"/>
</dbReference>
<keyword evidence="2" id="KW-0378">Hydrolase</keyword>
<protein>
    <submittedName>
        <fullName evidence="2">Alpha/beta hydrolase</fullName>
    </submittedName>
</protein>
<keyword evidence="3" id="KW-1185">Reference proteome</keyword>
<dbReference type="EMBL" id="BAABKM010000001">
    <property type="protein sequence ID" value="GAA4690064.1"/>
    <property type="molecule type" value="Genomic_DNA"/>
</dbReference>
<dbReference type="InterPro" id="IPR000073">
    <property type="entry name" value="AB_hydrolase_1"/>
</dbReference>
<dbReference type="GO" id="GO:0016787">
    <property type="term" value="F:hydrolase activity"/>
    <property type="evidence" value="ECO:0007669"/>
    <property type="project" value="UniProtKB-KW"/>
</dbReference>
<evidence type="ECO:0000313" key="2">
    <source>
        <dbReference type="EMBL" id="GAA4690064.1"/>
    </source>
</evidence>